<evidence type="ECO:0000313" key="3">
    <source>
        <dbReference type="EMBL" id="CAK9002216.1"/>
    </source>
</evidence>
<feature type="region of interest" description="Disordered" evidence="1">
    <location>
        <begin position="614"/>
        <end position="650"/>
    </location>
</feature>
<protein>
    <recommendedName>
        <fullName evidence="2">Clathrin/coatomer adaptor adaptin-like N-terminal domain-containing protein</fullName>
    </recommendedName>
</protein>
<evidence type="ECO:0000259" key="2">
    <source>
        <dbReference type="Pfam" id="PF01602"/>
    </source>
</evidence>
<organism evidence="3 4">
    <name type="scientific">Durusdinium trenchii</name>
    <dbReference type="NCBI Taxonomy" id="1381693"/>
    <lineage>
        <taxon>Eukaryota</taxon>
        <taxon>Sar</taxon>
        <taxon>Alveolata</taxon>
        <taxon>Dinophyceae</taxon>
        <taxon>Suessiales</taxon>
        <taxon>Symbiodiniaceae</taxon>
        <taxon>Durusdinium</taxon>
    </lineage>
</organism>
<feature type="domain" description="Clathrin/coatomer adaptor adaptin-like N-terminal" evidence="2">
    <location>
        <begin position="770"/>
        <end position="932"/>
    </location>
</feature>
<evidence type="ECO:0000256" key="1">
    <source>
        <dbReference type="SAM" id="MobiDB-lite"/>
    </source>
</evidence>
<dbReference type="SUPFAM" id="SSF48371">
    <property type="entry name" value="ARM repeat"/>
    <property type="match status" value="1"/>
</dbReference>
<dbReference type="PANTHER" id="PTHR10261:SF0">
    <property type="entry name" value="COATOMER SUBUNIT GAMMA-2"/>
    <property type="match status" value="1"/>
</dbReference>
<dbReference type="PANTHER" id="PTHR10261">
    <property type="entry name" value="COATOMER SUBUNIT GAMMA"/>
    <property type="match status" value="1"/>
</dbReference>
<dbReference type="InterPro" id="IPR011989">
    <property type="entry name" value="ARM-like"/>
</dbReference>
<dbReference type="Pfam" id="PF01602">
    <property type="entry name" value="Adaptin_N"/>
    <property type="match status" value="2"/>
</dbReference>
<dbReference type="EMBL" id="CAXAMN010002958">
    <property type="protein sequence ID" value="CAK9002216.1"/>
    <property type="molecule type" value="Genomic_DNA"/>
</dbReference>
<name>A0ABP0IK36_9DINO</name>
<sequence>MFAHGSMAQTELRRWIKAKIQVSVLDAQAVLEENDWALGPRAALLGYCSAVHVADPDHSSWAVLEEGGISRSCSGRWDPLARDAHLQMAKDVQISGIRAFFLSGTEVKRLEETEALHQLREAHWESAALVPELQVTACYRNMDYGALQAPEHAARAMKASRRLLSITAQCQQGGTDPLTLKLNAESYSYLTGLLANMDSLYFMWSACLVETCKPAGRKPSWQEAESYIRLWKQYLSGLSLVGRPFELARLEEELLWGFCQRLRRLAEEDLAGESSTSAWCKGSGGTLPWCAGPIESRRLEAEPEVPSQKEPPYFEEALRLSPVPGLSPPISAAWVSECLRGQRGEEGTSWEAEPEAEEGEAEDSPQAQGSAREFLLDSVYDIALPTFRVVLDLSHLPGEDVATLEADLPQLEVVYASNLDCRFLTVSSSCAVFQESHFGSQSHSEAFRGAAAVHWEQMHIESTNFGDMKRQVRITSKPKLSIDLRRLWPYARHFPGLRPCDPYVEAIHRWFPGPVPEDLVEALAVVSASRQTTWVLELPLLRVPLGPEGLPILEIVFTNAQLSYSSLYGVRSLAWPEAQVFFHGRQLEQRPIVHVQGLEVQRFGDFERNWAKAVPPGFGRRPRNPPRNPPRNLPASADALTTAPERRPGDTIKEKIATALKVSDRYLPAVVVHLVCTLMLRRAAVEKCLRKRCGTLPDCFRALLMRPFELNFTGGQQKRAWTIQGTPGAGEASAIKKKLLAVFKNKNPDFFSERLQDIQELFQRCDKASVLQESRCFSDAPIDAPKCLNLLTRIIYLIQQGEKFTAQAQCTRLRRMVYLVIKELEPSDQEAGVRGKNDCFRANSIRVLSRVLDPAMAAQIDRYLKTAIVDKNPFVSSSALVCGMTLHATVPDVVKRWVNEIQDVPETVNSEHSMVQFHALALLYELKKGQASLVFVLVGSSALRQARCAQTLWATQNFAFSGAEHMARVGSKLAKGARKFLWPSPTSEQRLIEYAKHKMQYNFGTRDAEVLTKMQMVGMNEFRGVTQMCVPTHMVREKVQEALVTKGVPPTVARSIAIQLQDAHMLNGQFEKFQVEPSGSAHFYRVIARMQSDEGVSDIALAAAGASLRPKRRPPGAAQGYATQTLMSERDAQVEKTLMSYLDSCLRHKSEMVTYEAARAFCQLAAVDTDGASGHTVLGYDMTHATTILQIFLTSPKPVVRFGAIRTLNMLPGGEAGTDPAADSFQAGATRTSRLRGLALAFPERCNCDMEPLLSDQNRNTATLALTTLLKTGPGAPGSEAAKLGDEQRSEQIGAPIGHESNVERLVKQISSFMSDITEVFKVEVVRAVKGLCLLYPGKYKVLMSFLSSNLREDGTAEIKKDLVDALILIISQVPAAREVGLLHLCEFIEDCEYPNLCTRILGFLGEEVPSTSHPAKYIRFIYNRLILENALVRAAAVDALSKIAMKCANLRKDVLILLQCPDASGRCRHGRFRHGAPAVRR</sequence>
<feature type="compositionally biased region" description="Acidic residues" evidence="1">
    <location>
        <begin position="352"/>
        <end position="363"/>
    </location>
</feature>
<dbReference type="InterPro" id="IPR002553">
    <property type="entry name" value="Clathrin/coatomer_adapt-like_N"/>
</dbReference>
<keyword evidence="4" id="KW-1185">Reference proteome</keyword>
<reference evidence="3 4" key="1">
    <citation type="submission" date="2024-02" db="EMBL/GenBank/DDBJ databases">
        <authorList>
            <person name="Chen Y."/>
            <person name="Shah S."/>
            <person name="Dougan E. K."/>
            <person name="Thang M."/>
            <person name="Chan C."/>
        </authorList>
    </citation>
    <scope>NUCLEOTIDE SEQUENCE [LARGE SCALE GENOMIC DNA]</scope>
</reference>
<dbReference type="InterPro" id="IPR017106">
    <property type="entry name" value="Coatomer_gsu"/>
</dbReference>
<gene>
    <name evidence="3" type="ORF">CCMP2556_LOCUS6757</name>
</gene>
<feature type="domain" description="Clathrin/coatomer adaptor adaptin-like N-terminal" evidence="2">
    <location>
        <begin position="1297"/>
        <end position="1449"/>
    </location>
</feature>
<dbReference type="InterPro" id="IPR016024">
    <property type="entry name" value="ARM-type_fold"/>
</dbReference>
<dbReference type="Proteomes" id="UP001642484">
    <property type="component" value="Unassembled WGS sequence"/>
</dbReference>
<dbReference type="Gene3D" id="1.25.10.10">
    <property type="entry name" value="Leucine-rich Repeat Variant"/>
    <property type="match status" value="2"/>
</dbReference>
<accession>A0ABP0IK36</accession>
<proteinExistence type="predicted"/>
<comment type="caution">
    <text evidence="3">The sequence shown here is derived from an EMBL/GenBank/DDBJ whole genome shotgun (WGS) entry which is preliminary data.</text>
</comment>
<evidence type="ECO:0000313" key="4">
    <source>
        <dbReference type="Proteomes" id="UP001642484"/>
    </source>
</evidence>
<feature type="region of interest" description="Disordered" evidence="1">
    <location>
        <begin position="345"/>
        <end position="368"/>
    </location>
</feature>